<organism evidence="2 3">
    <name type="scientific">Chitinophaga qingshengii</name>
    <dbReference type="NCBI Taxonomy" id="1569794"/>
    <lineage>
        <taxon>Bacteria</taxon>
        <taxon>Pseudomonadati</taxon>
        <taxon>Bacteroidota</taxon>
        <taxon>Chitinophagia</taxon>
        <taxon>Chitinophagales</taxon>
        <taxon>Chitinophagaceae</taxon>
        <taxon>Chitinophaga</taxon>
    </lineage>
</organism>
<dbReference type="PROSITE" id="PS51257">
    <property type="entry name" value="PROKAR_LIPOPROTEIN"/>
    <property type="match status" value="1"/>
</dbReference>
<keyword evidence="3" id="KW-1185">Reference proteome</keyword>
<evidence type="ECO:0000313" key="2">
    <source>
        <dbReference type="EMBL" id="MBC9932006.1"/>
    </source>
</evidence>
<comment type="caution">
    <text evidence="2">The sequence shown here is derived from an EMBL/GenBank/DDBJ whole genome shotgun (WGS) entry which is preliminary data.</text>
</comment>
<evidence type="ECO:0000313" key="3">
    <source>
        <dbReference type="Proteomes" id="UP000659124"/>
    </source>
</evidence>
<evidence type="ECO:0000256" key="1">
    <source>
        <dbReference type="SAM" id="MobiDB-lite"/>
    </source>
</evidence>
<sequence length="337" mass="37044">MNYEKSTLFCRPLLHLLLCFVFGMISCQRDVIAPGAGLEQKQLTVSAVKNYYETRLRSSSTPGGRKEGTPLEQKQPQWDAAIFRKLKQGDDAVLTPLYLRDVYVKVGDNKMVKFGYLNYLMAYKSTNDSLVFEWVQLMPSEKWFNATSSRAFDGNILVRELNGTLKKSYSMADGKTVTGSHRSAIRDNNARIAPSISTHGLSTAREGDEQNPVDPDPVDKEYCWANVWVTKTTTAFTCPCEGHTFAEYSKCTCYKKPTPGSVTNTIVEVQYACEVDFDTPVGGGGTPGGQEHVPGGGLSSGGFMVASDYAPSYCNPDPNYTVPNTPPPAGLEYILPC</sequence>
<dbReference type="EMBL" id="JACVFC010000002">
    <property type="protein sequence ID" value="MBC9932006.1"/>
    <property type="molecule type" value="Genomic_DNA"/>
</dbReference>
<gene>
    <name evidence="2" type="ORF">ICL07_16600</name>
</gene>
<accession>A0ABR7TR89</accession>
<proteinExistence type="predicted"/>
<feature type="region of interest" description="Disordered" evidence="1">
    <location>
        <begin position="56"/>
        <end position="75"/>
    </location>
</feature>
<name>A0ABR7TR89_9BACT</name>
<protein>
    <submittedName>
        <fullName evidence="2">Uncharacterized protein</fullName>
    </submittedName>
</protein>
<dbReference type="Proteomes" id="UP000659124">
    <property type="component" value="Unassembled WGS sequence"/>
</dbReference>
<reference evidence="2 3" key="1">
    <citation type="submission" date="2020-09" db="EMBL/GenBank/DDBJ databases">
        <title>Genome sequences of type strains of Chitinophaga qingshengii and Chitinophaga varians.</title>
        <authorList>
            <person name="Kittiwongwattana C."/>
        </authorList>
    </citation>
    <scope>NUCLEOTIDE SEQUENCE [LARGE SCALE GENOMIC DNA]</scope>
    <source>
        <strain evidence="2 3">JCM 30026</strain>
    </source>
</reference>
<dbReference type="RefSeq" id="WP_188089144.1">
    <property type="nucleotide sequence ID" value="NZ_JACVFC010000002.1"/>
</dbReference>